<dbReference type="PANTHER" id="PTHR10098:SF112">
    <property type="entry name" value="SLR0380 PROTEIN"/>
    <property type="match status" value="1"/>
</dbReference>
<evidence type="ECO:0000313" key="3">
    <source>
        <dbReference type="EMBL" id="MDJ1182299.1"/>
    </source>
</evidence>
<evidence type="ECO:0000313" key="4">
    <source>
        <dbReference type="Proteomes" id="UP001232992"/>
    </source>
</evidence>
<keyword evidence="4" id="KW-1185">Reference proteome</keyword>
<dbReference type="SUPFAM" id="SSF48452">
    <property type="entry name" value="TPR-like"/>
    <property type="match status" value="3"/>
</dbReference>
<dbReference type="RefSeq" id="WP_283756951.1">
    <property type="nucleotide sequence ID" value="NZ_JAQOSQ010000002.1"/>
</dbReference>
<dbReference type="InterPro" id="IPR024983">
    <property type="entry name" value="CHAT_dom"/>
</dbReference>
<comment type="caution">
    <text evidence="3">The sequence shown here is derived from an EMBL/GenBank/DDBJ whole genome shotgun (WGS) entry which is preliminary data.</text>
</comment>
<dbReference type="Gene3D" id="1.25.40.10">
    <property type="entry name" value="Tetratricopeptide repeat domain"/>
    <property type="match status" value="3"/>
</dbReference>
<feature type="domain" description="CHAT" evidence="1">
    <location>
        <begin position="576"/>
        <end position="843"/>
    </location>
</feature>
<dbReference type="InterPro" id="IPR019734">
    <property type="entry name" value="TPR_rpt"/>
</dbReference>
<gene>
    <name evidence="3" type="ORF">PMH09_03750</name>
</gene>
<dbReference type="PANTHER" id="PTHR10098">
    <property type="entry name" value="RAPSYN-RELATED"/>
    <property type="match status" value="1"/>
</dbReference>
<evidence type="ECO:0000259" key="2">
    <source>
        <dbReference type="Pfam" id="PF17874"/>
    </source>
</evidence>
<reference evidence="3 4" key="1">
    <citation type="submission" date="2023-01" db="EMBL/GenBank/DDBJ databases">
        <title>Novel diversity within Roseofilum (Cyanobacteria; Desertifilaceae) from marine benthic mats with descriptions of four novel species.</title>
        <authorList>
            <person name="Wang Y."/>
            <person name="Berthold D.E."/>
            <person name="Hu J."/>
            <person name="Lefler F.W."/>
            <person name="Laughinghouse H.D. IV."/>
        </authorList>
    </citation>
    <scope>NUCLEOTIDE SEQUENCE [LARGE SCALE GENOMIC DNA]</scope>
    <source>
        <strain evidence="3 4">BLCC-M143</strain>
    </source>
</reference>
<sequence length="845" mass="93827">MMRKLRRYWHYLSIAVATIGLTLSLQGAIAMTPTATSLSAQTPTALEQGRQLYQSGRFADAAAIWSEAAREYRDTGNESDRALTLSYLASAYQKLDRPGLAEEAIVESLALLESASDPQAILRAQALNTQANLFLYLGQMQKALDIWEEAENYYQDAGDFQGAIGSQLNQARVLYGLGYYGRAYTILQAIAQQTDRLDRSSLKIQTLHSLGDALHQNGFEEDARQVLEQGLVLAEQLNADSELSPILLSLGNIATDQNNTPDALYYFQQADRTAKNKKNRLDAQLNLLRMYAELGEQNETRRIAASLQQEMNALPPSRPKIYAAINFAHTLKTVEQLETIVSPPKVVKLLGDAVQDARSLNDPTAEAYALEELGTLYTNRGQGKAGKKLLEQSLSLGQAIQGNRIISQAAWTLGRVLQEEGKLSDAIAAYREAITALQALRGDLVAVDRELQFSFRESVEPVYRELVGLLLDNNPGQAELAEVRDLIENLQLAELDDFFEDACLEAEPQQIDEIDPDAALLYTIMLRDRLGILVSAAGQPIRYYSQPLPRQQVEEKVHAFLSTLHPVSDSTQQLQLSQQIYDWLIRPVEEDGALQGSKTLVFVLDDLLQRLPVGALHDGQEYLIEKYAVALSPGLQLLPTNQLQQQQIDAVVGGISESVSGFAALPEVEQEVQDISRTIAATQLLNQSFTRENLVQRLQREHPNVVHLATHGQFGSTQESTFLLLWDGQLNVRELSEMLRDRRRSDDTLELLVLSACDTAAGDDRAVLGLAGFAIKSGARSTIASLWPVRDRVAAQVMTQFYEELNEPGISKVEALRNAQLQLINDKSFDQPFFWASFVMVGNWL</sequence>
<dbReference type="InterPro" id="IPR011990">
    <property type="entry name" value="TPR-like_helical_dom_sf"/>
</dbReference>
<name>A0ABT7BUX4_9CYAN</name>
<accession>A0ABT7BUX4</accession>
<dbReference type="InterPro" id="IPR041617">
    <property type="entry name" value="TPR_MalT"/>
</dbReference>
<feature type="domain" description="MalT-like TPR region" evidence="2">
    <location>
        <begin position="101"/>
        <end position="313"/>
    </location>
</feature>
<organism evidence="3 4">
    <name type="scientific">Roseofilum casamattae BLCC-M143</name>
    <dbReference type="NCBI Taxonomy" id="3022442"/>
    <lineage>
        <taxon>Bacteria</taxon>
        <taxon>Bacillati</taxon>
        <taxon>Cyanobacteriota</taxon>
        <taxon>Cyanophyceae</taxon>
        <taxon>Desertifilales</taxon>
        <taxon>Desertifilaceae</taxon>
        <taxon>Roseofilum</taxon>
        <taxon>Roseofilum casamattae</taxon>
    </lineage>
</organism>
<dbReference type="SMART" id="SM00028">
    <property type="entry name" value="TPR"/>
    <property type="match status" value="7"/>
</dbReference>
<proteinExistence type="predicted"/>
<dbReference type="EMBL" id="JAQOSQ010000002">
    <property type="protein sequence ID" value="MDJ1182299.1"/>
    <property type="molecule type" value="Genomic_DNA"/>
</dbReference>
<evidence type="ECO:0000259" key="1">
    <source>
        <dbReference type="Pfam" id="PF12770"/>
    </source>
</evidence>
<dbReference type="Proteomes" id="UP001232992">
    <property type="component" value="Unassembled WGS sequence"/>
</dbReference>
<dbReference type="Pfam" id="PF12770">
    <property type="entry name" value="CHAT"/>
    <property type="match status" value="1"/>
</dbReference>
<protein>
    <submittedName>
        <fullName evidence="3">CHAT domain-containing protein</fullName>
    </submittedName>
</protein>
<dbReference type="Pfam" id="PF17874">
    <property type="entry name" value="TPR_MalT"/>
    <property type="match status" value="1"/>
</dbReference>